<reference evidence="1 2" key="1">
    <citation type="journal article" date="2021" name="Hortic Res">
        <title>High-quality reference genome and annotation aids understanding of berry development for evergreen blueberry (Vaccinium darrowii).</title>
        <authorList>
            <person name="Yu J."/>
            <person name="Hulse-Kemp A.M."/>
            <person name="Babiker E."/>
            <person name="Staton M."/>
        </authorList>
    </citation>
    <scope>NUCLEOTIDE SEQUENCE [LARGE SCALE GENOMIC DNA]</scope>
    <source>
        <strain evidence="2">cv. NJ 8807/NJ 8810</strain>
        <tissue evidence="1">Young leaf</tissue>
    </source>
</reference>
<organism evidence="1 2">
    <name type="scientific">Vaccinium darrowii</name>
    <dbReference type="NCBI Taxonomy" id="229202"/>
    <lineage>
        <taxon>Eukaryota</taxon>
        <taxon>Viridiplantae</taxon>
        <taxon>Streptophyta</taxon>
        <taxon>Embryophyta</taxon>
        <taxon>Tracheophyta</taxon>
        <taxon>Spermatophyta</taxon>
        <taxon>Magnoliopsida</taxon>
        <taxon>eudicotyledons</taxon>
        <taxon>Gunneridae</taxon>
        <taxon>Pentapetalae</taxon>
        <taxon>asterids</taxon>
        <taxon>Ericales</taxon>
        <taxon>Ericaceae</taxon>
        <taxon>Vaccinioideae</taxon>
        <taxon>Vaccinieae</taxon>
        <taxon>Vaccinium</taxon>
    </lineage>
</organism>
<accession>A0ACB7YWQ6</accession>
<dbReference type="EMBL" id="CM037153">
    <property type="protein sequence ID" value="KAH7858015.1"/>
    <property type="molecule type" value="Genomic_DNA"/>
</dbReference>
<gene>
    <name evidence="1" type="ORF">Vadar_019046</name>
</gene>
<evidence type="ECO:0000313" key="1">
    <source>
        <dbReference type="EMBL" id="KAH7858015.1"/>
    </source>
</evidence>
<comment type="caution">
    <text evidence="1">The sequence shown here is derived from an EMBL/GenBank/DDBJ whole genome shotgun (WGS) entry which is preliminary data.</text>
</comment>
<sequence>MEYQQPHRYMRPPPPPPPSAADPYHQQPVPPPAPWYPAQFQYQPPSHSPPPPPPPHLQQWAPPPPYSAPPPYHAHPLHDQYQQQQNPHRPPVPPPYHANSQIPQPYPQDWGNANWGHHQGWEYPVPQNGEDWAAKARAWAAANATTDYQQSQSQNYQDQYPQTSDPHYPDVHQPLNAASSYQQYPPPGAPSHGPHMAHSQESASISAGQSSFVPDEHLAYSARDGNLAGNSNAVFPPQEISPTSSSVHLQEVPSSYSSVTGIKEAGDQNEQFYRSFPLPIDSNQAPHHVHPPLPAVGRSVSMEHPHYAVSNQTTEASIDLSDQPLVFSHRFNHNHDPRTQPSYSHTDSAATTSNHSWIPPAGPGSVFPPIPTALQGQQHDPPIPSSVPGHSAALFGRMPGPSFQPTVPSVTTPFGIGAGSGHHPTTAFTPDVYGVPSVPERPKKASVPNWLREEIIKNKSVITSSTFEHPKEEFESIEDEAVDKSLGKADQADSKSIDSSKSTEEEDDDEDDVEAARTAAINQEIKRVLTEVLLKVTDELFDEIATKVLSEDDLTVEIDQNVVGPNAKPSPSASAFPTPKASAKVIVPAKAEGVGKEDGNGKSTSMSPGDVLGLGSYASDDDEDDNNTGHPQPSTRKLSEDYHAVENGKSREETESYGKDLRKEEGGTIKLAPNGHSIHNGDSLNERSVNRTGRGSSDDNIGSRYTSRTAFGAEEDDDNFHGDKRPESSDASEADHIIGEKAMKTELPLDNMNAKKQVTDDARGKETRNKQDKDDMRGETKRSSYGKDIVKEVASGKGRTDEREDERHRRQDERHMKRERERERERERTDDRNGSKEKMKEQSGNPREKAKESDSRKRSIHPDVKEDRKEKQKDRRANAEDNGEGRKELTKDEKGERSRPRLSSESSRHKRRRSSSVGSRGRSSKDNLVVSHANDSSEELSDDSKRKLHSKKRNLSPSPNRSRRRQDSRSPHSKHSQRRHSPYSSLETTRRRRSRSRSPVRMDHALQTEIYYTTRMHRYRSCVTGYSKLVSSRGIEEVLCHACTHGSQASKLDISADPEVITISTWMTFGVISSESYISFFICKVSY</sequence>
<proteinExistence type="predicted"/>
<keyword evidence="2" id="KW-1185">Reference proteome</keyword>
<protein>
    <submittedName>
        <fullName evidence="1">Uncharacterized protein</fullName>
    </submittedName>
</protein>
<dbReference type="Proteomes" id="UP000828048">
    <property type="component" value="Chromosome 3"/>
</dbReference>
<name>A0ACB7YWQ6_9ERIC</name>
<evidence type="ECO:0000313" key="2">
    <source>
        <dbReference type="Proteomes" id="UP000828048"/>
    </source>
</evidence>